<reference evidence="1" key="1">
    <citation type="journal article" date="2014" name="Front. Microbiol.">
        <title>High frequency of phylogenetically diverse reductive dehalogenase-homologous genes in deep subseafloor sedimentary metagenomes.</title>
        <authorList>
            <person name="Kawai M."/>
            <person name="Futagami T."/>
            <person name="Toyoda A."/>
            <person name="Takaki Y."/>
            <person name="Nishi S."/>
            <person name="Hori S."/>
            <person name="Arai W."/>
            <person name="Tsubouchi T."/>
            <person name="Morono Y."/>
            <person name="Uchiyama I."/>
            <person name="Ito T."/>
            <person name="Fujiyama A."/>
            <person name="Inagaki F."/>
            <person name="Takami H."/>
        </authorList>
    </citation>
    <scope>NUCLEOTIDE SEQUENCE</scope>
    <source>
        <strain evidence="1">Expedition CK06-06</strain>
    </source>
</reference>
<comment type="caution">
    <text evidence="1">The sequence shown here is derived from an EMBL/GenBank/DDBJ whole genome shotgun (WGS) entry which is preliminary data.</text>
</comment>
<proteinExistence type="predicted"/>
<sequence>IDISRAIAANTSAATMADGLSQRELAEISHRRGAAE</sequence>
<feature type="non-terminal residue" evidence="1">
    <location>
        <position position="1"/>
    </location>
</feature>
<accession>X0W241</accession>
<dbReference type="AlphaFoldDB" id="X0W241"/>
<dbReference type="EMBL" id="BARS01026996">
    <property type="protein sequence ID" value="GAG06811.1"/>
    <property type="molecule type" value="Genomic_DNA"/>
</dbReference>
<gene>
    <name evidence="1" type="ORF">S01H1_42440</name>
</gene>
<protein>
    <submittedName>
        <fullName evidence="1">Uncharacterized protein</fullName>
    </submittedName>
</protein>
<name>X0W241_9ZZZZ</name>
<organism evidence="1">
    <name type="scientific">marine sediment metagenome</name>
    <dbReference type="NCBI Taxonomy" id="412755"/>
    <lineage>
        <taxon>unclassified sequences</taxon>
        <taxon>metagenomes</taxon>
        <taxon>ecological metagenomes</taxon>
    </lineage>
</organism>
<evidence type="ECO:0000313" key="1">
    <source>
        <dbReference type="EMBL" id="GAG06811.1"/>
    </source>
</evidence>